<evidence type="ECO:0000256" key="3">
    <source>
        <dbReference type="ARBA" id="ARBA00022729"/>
    </source>
</evidence>
<gene>
    <name evidence="5" type="ORF">FPB0191_01925</name>
</gene>
<dbReference type="Proteomes" id="UP000030901">
    <property type="component" value="Chromosome"/>
</dbReference>
<keyword evidence="6" id="KW-1185">Reference proteome</keyword>
<dbReference type="STRING" id="1267021.FPB0191_01925"/>
<dbReference type="Pfam" id="PF19574">
    <property type="entry name" value="LolA_3"/>
    <property type="match status" value="1"/>
</dbReference>
<protein>
    <submittedName>
        <fullName evidence="5">Outer membrane lipoprotein-sorting protein</fullName>
    </submittedName>
</protein>
<proteinExistence type="predicted"/>
<evidence type="ECO:0000313" key="5">
    <source>
        <dbReference type="EMBL" id="AJA45736.1"/>
    </source>
</evidence>
<name>A0A0A7S8T4_FRIPE</name>
<keyword evidence="4" id="KW-0653">Protein transport</keyword>
<keyword evidence="3" id="KW-0732">Signal</keyword>
<dbReference type="GO" id="GO:0015031">
    <property type="term" value="P:protein transport"/>
    <property type="evidence" value="ECO:0007669"/>
    <property type="project" value="UniProtKB-KW"/>
</dbReference>
<dbReference type="InterPro" id="IPR029046">
    <property type="entry name" value="LolA/LolB/LppX"/>
</dbReference>
<dbReference type="OrthoDB" id="5700849at2"/>
<keyword evidence="2" id="KW-0813">Transport</keyword>
<evidence type="ECO:0000256" key="1">
    <source>
        <dbReference type="ARBA" id="ARBA00011245"/>
    </source>
</evidence>
<keyword evidence="5" id="KW-0449">Lipoprotein</keyword>
<dbReference type="Gene3D" id="2.50.20.10">
    <property type="entry name" value="Lipoprotein localisation LolA/LolB/LppX"/>
    <property type="match status" value="1"/>
</dbReference>
<dbReference type="CDD" id="cd16325">
    <property type="entry name" value="LolA"/>
    <property type="match status" value="1"/>
</dbReference>
<dbReference type="InterPro" id="IPR004564">
    <property type="entry name" value="OM_lipoprot_carrier_LolA-like"/>
</dbReference>
<dbReference type="AlphaFoldDB" id="A0A0A7S8T4"/>
<evidence type="ECO:0000256" key="2">
    <source>
        <dbReference type="ARBA" id="ARBA00022448"/>
    </source>
</evidence>
<evidence type="ECO:0000313" key="6">
    <source>
        <dbReference type="Proteomes" id="UP000030901"/>
    </source>
</evidence>
<dbReference type="EMBL" id="CP009056">
    <property type="protein sequence ID" value="AJA45736.1"/>
    <property type="molecule type" value="Genomic_DNA"/>
</dbReference>
<organism evidence="5 6">
    <name type="scientific">Frischella perrara</name>
    <dbReference type="NCBI Taxonomy" id="1267021"/>
    <lineage>
        <taxon>Bacteria</taxon>
        <taxon>Pseudomonadati</taxon>
        <taxon>Pseudomonadota</taxon>
        <taxon>Gammaproteobacteria</taxon>
        <taxon>Orbales</taxon>
        <taxon>Orbaceae</taxon>
        <taxon>Frischella</taxon>
    </lineage>
</organism>
<dbReference type="RefSeq" id="WP_039105640.1">
    <property type="nucleotide sequence ID" value="NZ_CP009056.1"/>
</dbReference>
<reference evidence="5 6" key="1">
    <citation type="journal article" date="2014" name="Appl. Environ. Microbiol.">
        <title>Gut symbionts from distinct hosts exhibit genotoxic activity via divergent colibactin biosynthetic pathways.</title>
        <authorList>
            <person name="Engel P."/>
            <person name="Vizcaino M.I."/>
            <person name="Crawford J.M."/>
        </authorList>
    </citation>
    <scope>NUCLEOTIDE SEQUENCE [LARGE SCALE GENOMIC DNA]</scope>
    <source>
        <strain evidence="5 6">PEB0191</strain>
    </source>
</reference>
<dbReference type="KEGG" id="fpp:FPB0191_01925"/>
<dbReference type="SUPFAM" id="SSF89392">
    <property type="entry name" value="Prokaryotic lipoproteins and lipoprotein localization factors"/>
    <property type="match status" value="1"/>
</dbReference>
<evidence type="ECO:0000256" key="4">
    <source>
        <dbReference type="ARBA" id="ARBA00022927"/>
    </source>
</evidence>
<sequence length="202" mass="23686">MKKYLIFSFVSILFFTQYCQALTLEKLQQRFSQYSVIRANFIQDRTIQGFNQSLHSTGKMIISKDLGLWWQQQTPFVMTLKMNEQRMQQIVGQQPAQIISADDQPQLFQFNTLLAAIFNADRTTLEKNFQLNLSESEHDQQWQLVLIPQSAPLDKIFKQITLNGDQYLAKIVIDDKQNDKTTIVFTEQQTSPLTEHEKRLFE</sequence>
<comment type="subunit">
    <text evidence="1">Monomer.</text>
</comment>
<accession>A0A0A7S8T4</accession>
<dbReference type="HOGENOM" id="CLU_091014_3_1_6"/>